<evidence type="ECO:0000313" key="5">
    <source>
        <dbReference type="EMBL" id="QUS41317.1"/>
    </source>
</evidence>
<dbReference type="CDD" id="cd08349">
    <property type="entry name" value="BLMA_like"/>
    <property type="match status" value="1"/>
</dbReference>
<evidence type="ECO:0000259" key="4">
    <source>
        <dbReference type="PROSITE" id="PS51819"/>
    </source>
</evidence>
<dbReference type="InterPro" id="IPR037523">
    <property type="entry name" value="VOC_core"/>
</dbReference>
<protein>
    <recommendedName>
        <fullName evidence="2">Bleomycin resistance protein</fullName>
    </recommendedName>
</protein>
<dbReference type="InterPro" id="IPR029068">
    <property type="entry name" value="Glyas_Bleomycin-R_OHBP_Dase"/>
</dbReference>
<evidence type="ECO:0000313" key="6">
    <source>
        <dbReference type="Proteomes" id="UP000682843"/>
    </source>
</evidence>
<reference evidence="5 6" key="1">
    <citation type="submission" date="2019-02" db="EMBL/GenBank/DDBJ databases">
        <title>Emended description of the genus Rhodopseudomonas and description of Rhodopseudomonas albus sp. nov., a non-phototrophic, heavy-metal-tolerant bacterium isolated from garden soil.</title>
        <authorList>
            <person name="Bao Z."/>
            <person name="Cao W.W."/>
            <person name="Sato Y."/>
            <person name="Nishizawa T."/>
            <person name="Zhao J."/>
            <person name="Guo Y."/>
            <person name="Ohta H."/>
        </authorList>
    </citation>
    <scope>NUCLEOTIDE SEQUENCE [LARGE SCALE GENOMIC DNA]</scope>
    <source>
        <strain evidence="5 6">SK50-23</strain>
    </source>
</reference>
<evidence type="ECO:0000256" key="2">
    <source>
        <dbReference type="ARBA" id="ARBA00021572"/>
    </source>
</evidence>
<evidence type="ECO:0000256" key="1">
    <source>
        <dbReference type="ARBA" id="ARBA00011051"/>
    </source>
</evidence>
<sequence length="131" mass="14179">MTSPAPKFCAAATLFVVQDVLKSVAYYRDVLGFEVAFTYGEPVFYGGVERDNVVIHFQAAHRTRRGAGQGAVNIFVTEVDALCADMQSRGAVIIEPPGDRPYGMRDFDLDDPDGNRLTFGMESTAAAHDAG</sequence>
<accession>A0ABX8ADG4</accession>
<name>A0ABX8ADG4_9BRAD</name>
<dbReference type="SUPFAM" id="SSF54593">
    <property type="entry name" value="Glyoxalase/Bleomycin resistance protein/Dihydroxybiphenyl dioxygenase"/>
    <property type="match status" value="1"/>
</dbReference>
<comment type="similarity">
    <text evidence="1">Belongs to the bleomycin resistance protein family.</text>
</comment>
<dbReference type="Proteomes" id="UP000682843">
    <property type="component" value="Chromosome"/>
</dbReference>
<evidence type="ECO:0000256" key="3">
    <source>
        <dbReference type="ARBA" id="ARBA00023251"/>
    </source>
</evidence>
<keyword evidence="6" id="KW-1185">Reference proteome</keyword>
<gene>
    <name evidence="5" type="ORF">RPMA_22570</name>
</gene>
<dbReference type="EMBL" id="CP036498">
    <property type="protein sequence ID" value="QUS41317.1"/>
    <property type="molecule type" value="Genomic_DNA"/>
</dbReference>
<dbReference type="Gene3D" id="3.10.180.10">
    <property type="entry name" value="2,3-Dihydroxybiphenyl 1,2-Dioxygenase, domain 1"/>
    <property type="match status" value="1"/>
</dbReference>
<keyword evidence="3" id="KW-0046">Antibiotic resistance</keyword>
<dbReference type="RefSeq" id="WP_211909924.1">
    <property type="nucleotide sequence ID" value="NZ_CP036498.1"/>
</dbReference>
<dbReference type="PROSITE" id="PS51819">
    <property type="entry name" value="VOC"/>
    <property type="match status" value="1"/>
</dbReference>
<proteinExistence type="inferred from homology"/>
<organism evidence="5 6">
    <name type="scientific">Tardiphaga alba</name>
    <dbReference type="NCBI Taxonomy" id="340268"/>
    <lineage>
        <taxon>Bacteria</taxon>
        <taxon>Pseudomonadati</taxon>
        <taxon>Pseudomonadota</taxon>
        <taxon>Alphaproteobacteria</taxon>
        <taxon>Hyphomicrobiales</taxon>
        <taxon>Nitrobacteraceae</taxon>
        <taxon>Tardiphaga</taxon>
    </lineage>
</organism>
<dbReference type="InterPro" id="IPR004360">
    <property type="entry name" value="Glyas_Fos-R_dOase_dom"/>
</dbReference>
<feature type="domain" description="VOC" evidence="4">
    <location>
        <begin position="7"/>
        <end position="122"/>
    </location>
</feature>
<dbReference type="Pfam" id="PF00903">
    <property type="entry name" value="Glyoxalase"/>
    <property type="match status" value="1"/>
</dbReference>
<dbReference type="InterPro" id="IPR000335">
    <property type="entry name" value="Bleomycin-R"/>
</dbReference>